<sequence>RAQRSPRSGSGCPPRPALLPPSPLPPPSRAKPKADRIGRHLRTETRSGCKPPSVCLLLLAPDLHMVAHSGWPLLRGQRGPLAFLLLLLLLGASSSSSFPPPVPRVGCWFVEESSSGQGGGSGMPRALSQRPALLLPPPPGRRVEEATLLPPEVEPGLAFQLLDPSGTLWGGRDQGSSRPFWLGPDPAHTEEAVSCEINAYVPQEAHVAWALGLEPGQGCPRSLGEGKWFIVTLRSPEAGYGFSSILNEEGSSPWKREEAARSSVTTATAVLSVFTRTPQLQSRLGKEVLLDCGFSGPASPFSVEWRLQHGGAGRVVLAYDGAARRISVAEKGARLFLDPETHNVSLQLQNVGVRQEGTYICTVYLPHLRVQQAMELQVVEPPTVTLRPNPLSLPPGAQAELACEVSGFYPQKAAVTWRWGSPGAAPEALLDTWESGHRQSPGGTYTFTSHARVRPVRPQDHGGSYSCHVAHPGLEEAGLRKTISRNKKRMITKGAEM</sequence>
<dbReference type="InterPro" id="IPR003597">
    <property type="entry name" value="Ig_C1-set"/>
</dbReference>
<keyword evidence="5" id="KW-1185">Reference proteome</keyword>
<feature type="domain" description="Ig-like" evidence="3">
    <location>
        <begin position="382"/>
        <end position="484"/>
    </location>
</feature>
<dbReference type="InterPro" id="IPR003599">
    <property type="entry name" value="Ig_sub"/>
</dbReference>
<dbReference type="PROSITE" id="PS50835">
    <property type="entry name" value="IG_LIKE"/>
    <property type="match status" value="2"/>
</dbReference>
<organism evidence="4 5">
    <name type="scientific">Phrynocephalus forsythii</name>
    <dbReference type="NCBI Taxonomy" id="171643"/>
    <lineage>
        <taxon>Eukaryota</taxon>
        <taxon>Metazoa</taxon>
        <taxon>Chordata</taxon>
        <taxon>Craniata</taxon>
        <taxon>Vertebrata</taxon>
        <taxon>Euteleostomi</taxon>
        <taxon>Lepidosauria</taxon>
        <taxon>Squamata</taxon>
        <taxon>Bifurcata</taxon>
        <taxon>Unidentata</taxon>
        <taxon>Episquamata</taxon>
        <taxon>Toxicofera</taxon>
        <taxon>Iguania</taxon>
        <taxon>Acrodonta</taxon>
        <taxon>Agamidae</taxon>
        <taxon>Agaminae</taxon>
        <taxon>Phrynocephalus</taxon>
    </lineage>
</organism>
<feature type="non-terminal residue" evidence="4">
    <location>
        <position position="1"/>
    </location>
</feature>
<proteinExistence type="predicted"/>
<evidence type="ECO:0000259" key="3">
    <source>
        <dbReference type="PROSITE" id="PS50835"/>
    </source>
</evidence>
<dbReference type="SUPFAM" id="SSF48726">
    <property type="entry name" value="Immunoglobulin"/>
    <property type="match status" value="2"/>
</dbReference>
<protein>
    <recommendedName>
        <fullName evidence="3">Ig-like domain-containing protein</fullName>
    </recommendedName>
</protein>
<dbReference type="OrthoDB" id="8929156at2759"/>
<dbReference type="InterPro" id="IPR050380">
    <property type="entry name" value="Immune_Resp_Modulators"/>
</dbReference>
<dbReference type="SMART" id="SM00407">
    <property type="entry name" value="IGc1"/>
    <property type="match status" value="1"/>
</dbReference>
<evidence type="ECO:0000313" key="5">
    <source>
        <dbReference type="Proteomes" id="UP001142489"/>
    </source>
</evidence>
<dbReference type="AlphaFoldDB" id="A0A9Q1AQC1"/>
<accession>A0A9Q1AQC1</accession>
<dbReference type="Pfam" id="PF07686">
    <property type="entry name" value="V-set"/>
    <property type="match status" value="1"/>
</dbReference>
<dbReference type="InterPro" id="IPR013783">
    <property type="entry name" value="Ig-like_fold"/>
</dbReference>
<feature type="compositionally biased region" description="Pro residues" evidence="2">
    <location>
        <begin position="13"/>
        <end position="29"/>
    </location>
</feature>
<comment type="caution">
    <text evidence="4">The sequence shown here is derived from an EMBL/GenBank/DDBJ whole genome shotgun (WGS) entry which is preliminary data.</text>
</comment>
<dbReference type="EMBL" id="JAPFRF010000024">
    <property type="protein sequence ID" value="KAJ7303327.1"/>
    <property type="molecule type" value="Genomic_DNA"/>
</dbReference>
<dbReference type="PANTHER" id="PTHR23411">
    <property type="entry name" value="TAPASIN"/>
    <property type="match status" value="1"/>
</dbReference>
<dbReference type="PROSITE" id="PS00290">
    <property type="entry name" value="IG_MHC"/>
    <property type="match status" value="1"/>
</dbReference>
<dbReference type="SMART" id="SM00409">
    <property type="entry name" value="IG"/>
    <property type="match status" value="2"/>
</dbReference>
<dbReference type="InterPro" id="IPR036179">
    <property type="entry name" value="Ig-like_dom_sf"/>
</dbReference>
<gene>
    <name evidence="4" type="ORF">JRQ81_012269</name>
</gene>
<dbReference type="Proteomes" id="UP001142489">
    <property type="component" value="Unassembled WGS sequence"/>
</dbReference>
<dbReference type="InterPro" id="IPR007110">
    <property type="entry name" value="Ig-like_dom"/>
</dbReference>
<feature type="region of interest" description="Disordered" evidence="2">
    <location>
        <begin position="1"/>
        <end position="35"/>
    </location>
</feature>
<name>A0A9Q1AQC1_9SAUR</name>
<evidence type="ECO:0000313" key="4">
    <source>
        <dbReference type="EMBL" id="KAJ7303327.1"/>
    </source>
</evidence>
<evidence type="ECO:0000256" key="1">
    <source>
        <dbReference type="ARBA" id="ARBA00023319"/>
    </source>
</evidence>
<evidence type="ECO:0000256" key="2">
    <source>
        <dbReference type="SAM" id="MobiDB-lite"/>
    </source>
</evidence>
<dbReference type="Pfam" id="PF07654">
    <property type="entry name" value="C1-set"/>
    <property type="match status" value="1"/>
</dbReference>
<dbReference type="Gene3D" id="2.60.40.10">
    <property type="entry name" value="Immunoglobulins"/>
    <property type="match status" value="3"/>
</dbReference>
<reference evidence="4" key="1">
    <citation type="journal article" date="2023" name="DNA Res.">
        <title>Chromosome-level genome assembly of Phrynocephalus forsythii using third-generation DNA sequencing and Hi-C analysis.</title>
        <authorList>
            <person name="Qi Y."/>
            <person name="Zhao W."/>
            <person name="Zhao Y."/>
            <person name="Niu C."/>
            <person name="Cao S."/>
            <person name="Zhang Y."/>
        </authorList>
    </citation>
    <scope>NUCLEOTIDE SEQUENCE</scope>
    <source>
        <tissue evidence="4">Muscle</tissue>
    </source>
</reference>
<feature type="compositionally biased region" description="Low complexity" evidence="2">
    <location>
        <begin position="1"/>
        <end position="12"/>
    </location>
</feature>
<feature type="domain" description="Ig-like" evidence="3">
    <location>
        <begin position="262"/>
        <end position="363"/>
    </location>
</feature>
<keyword evidence="1" id="KW-0393">Immunoglobulin domain</keyword>
<dbReference type="InterPro" id="IPR013106">
    <property type="entry name" value="Ig_V-set"/>
</dbReference>
<dbReference type="SMART" id="SM00406">
    <property type="entry name" value="IGv"/>
    <property type="match status" value="1"/>
</dbReference>
<dbReference type="InterPro" id="IPR003006">
    <property type="entry name" value="Ig/MHC_CS"/>
</dbReference>